<reference evidence="5 6" key="1">
    <citation type="submission" date="2018-08" db="EMBL/GenBank/DDBJ databases">
        <title>Cellulomonas rhizosphaerae sp. nov., a novel actinomycete isolated from soil.</title>
        <authorList>
            <person name="Tian Y."/>
        </authorList>
    </citation>
    <scope>NUCLEOTIDE SEQUENCE [LARGE SCALE GENOMIC DNA]</scope>
    <source>
        <strain evidence="5 6">NEAU-TCZ24</strain>
    </source>
</reference>
<protein>
    <submittedName>
        <fullName evidence="5">GntR family transcriptional regulator</fullName>
    </submittedName>
</protein>
<dbReference type="AlphaFoldDB" id="A0A413RIP9"/>
<dbReference type="Gene3D" id="1.10.10.10">
    <property type="entry name" value="Winged helix-like DNA-binding domain superfamily/Winged helix DNA-binding domain"/>
    <property type="match status" value="2"/>
</dbReference>
<name>A0A413RIP9_9CELL</name>
<feature type="domain" description="HTH gntR-type" evidence="4">
    <location>
        <begin position="45"/>
        <end position="112"/>
    </location>
</feature>
<gene>
    <name evidence="5" type="ORF">D1825_14885</name>
</gene>
<keyword evidence="2" id="KW-0238">DNA-binding</keyword>
<dbReference type="Pfam" id="PF00392">
    <property type="entry name" value="GntR"/>
    <property type="match status" value="2"/>
</dbReference>
<proteinExistence type="predicted"/>
<dbReference type="SMART" id="SM00345">
    <property type="entry name" value="HTH_GNTR"/>
    <property type="match status" value="2"/>
</dbReference>
<keyword evidence="3" id="KW-0804">Transcription</keyword>
<dbReference type="InterPro" id="IPR036390">
    <property type="entry name" value="WH_DNA-bd_sf"/>
</dbReference>
<evidence type="ECO:0000313" key="5">
    <source>
        <dbReference type="EMBL" id="RHA38183.1"/>
    </source>
</evidence>
<dbReference type="PANTHER" id="PTHR43537">
    <property type="entry name" value="TRANSCRIPTIONAL REGULATOR, GNTR FAMILY"/>
    <property type="match status" value="1"/>
</dbReference>
<evidence type="ECO:0000256" key="2">
    <source>
        <dbReference type="ARBA" id="ARBA00023125"/>
    </source>
</evidence>
<keyword evidence="6" id="KW-1185">Reference proteome</keyword>
<dbReference type="GO" id="GO:0003677">
    <property type="term" value="F:DNA binding"/>
    <property type="evidence" value="ECO:0007669"/>
    <property type="project" value="UniProtKB-KW"/>
</dbReference>
<sequence length="467" mass="50206">MRPTAATCPRTRAPYPPLVPLVPHSSGKSLLNGIVPIPSTRVDLTPHRDELYDRILDAIVTGELPPGARLAEPEMLTRFDAPRAALREAMHRLAAVGMVDVAPRQSTQVAPIEPDRVQGTFAVVHAVVAQGIAEGTPLLTDEDRARLTAYSLTALADEVSTREAIRTNAVVSELYGVFFERIANPEYDRLRGWLNPTLLRVNAQFADEFDAAASRRHQRAVVAGALVGDTTAALEAWEANATVHLPAALARVRGDEPVPVAAPSPLIRDRAAELVQRSILDGTLVPGEILHESALMEWMNISRTPVREALARLAALGLVEQAYHRPARVATLDPLAFQQAMRATGLLRRLALREGFAQDPGGTTAAVAEAVTELDRGASVVEAATTMAARVEVLTSNAVLVELIARSTARVRWYILHDPAVSATLNAALIRDLHAALVAGDVDRADALVDQLYTVDANALTQPQESA</sequence>
<evidence type="ECO:0000259" key="4">
    <source>
        <dbReference type="PROSITE" id="PS50949"/>
    </source>
</evidence>
<evidence type="ECO:0000256" key="3">
    <source>
        <dbReference type="ARBA" id="ARBA00023163"/>
    </source>
</evidence>
<accession>A0A413RIP9</accession>
<dbReference type="InterPro" id="IPR000524">
    <property type="entry name" value="Tscrpt_reg_HTH_GntR"/>
</dbReference>
<keyword evidence="1" id="KW-0805">Transcription regulation</keyword>
<dbReference type="Proteomes" id="UP000283374">
    <property type="component" value="Unassembled WGS sequence"/>
</dbReference>
<dbReference type="EMBL" id="QWKP01000216">
    <property type="protein sequence ID" value="RHA38183.1"/>
    <property type="molecule type" value="Genomic_DNA"/>
</dbReference>
<dbReference type="PANTHER" id="PTHR43537:SF45">
    <property type="entry name" value="GNTR FAMILY REGULATORY PROTEIN"/>
    <property type="match status" value="1"/>
</dbReference>
<dbReference type="GO" id="GO:0003700">
    <property type="term" value="F:DNA-binding transcription factor activity"/>
    <property type="evidence" value="ECO:0007669"/>
    <property type="project" value="InterPro"/>
</dbReference>
<evidence type="ECO:0000256" key="1">
    <source>
        <dbReference type="ARBA" id="ARBA00023015"/>
    </source>
</evidence>
<feature type="domain" description="HTH gntR-type" evidence="4">
    <location>
        <begin position="265"/>
        <end position="332"/>
    </location>
</feature>
<dbReference type="InterPro" id="IPR036388">
    <property type="entry name" value="WH-like_DNA-bd_sf"/>
</dbReference>
<dbReference type="PROSITE" id="PS50949">
    <property type="entry name" value="HTH_GNTR"/>
    <property type="match status" value="2"/>
</dbReference>
<comment type="caution">
    <text evidence="5">The sequence shown here is derived from an EMBL/GenBank/DDBJ whole genome shotgun (WGS) entry which is preliminary data.</text>
</comment>
<dbReference type="SUPFAM" id="SSF46785">
    <property type="entry name" value="Winged helix' DNA-binding domain"/>
    <property type="match status" value="2"/>
</dbReference>
<evidence type="ECO:0000313" key="6">
    <source>
        <dbReference type="Proteomes" id="UP000283374"/>
    </source>
</evidence>
<organism evidence="5 6">
    <name type="scientific">Cellulomonas rhizosphaerae</name>
    <dbReference type="NCBI Taxonomy" id="2293719"/>
    <lineage>
        <taxon>Bacteria</taxon>
        <taxon>Bacillati</taxon>
        <taxon>Actinomycetota</taxon>
        <taxon>Actinomycetes</taxon>
        <taxon>Micrococcales</taxon>
        <taxon>Cellulomonadaceae</taxon>
        <taxon>Cellulomonas</taxon>
    </lineage>
</organism>